<feature type="signal peptide" evidence="1">
    <location>
        <begin position="1"/>
        <end position="34"/>
    </location>
</feature>
<dbReference type="Proteomes" id="UP000305524">
    <property type="component" value="Unassembled WGS sequence"/>
</dbReference>
<evidence type="ECO:0000313" key="3">
    <source>
        <dbReference type="Proteomes" id="UP000305524"/>
    </source>
</evidence>
<comment type="caution">
    <text evidence="2">The sequence shown here is derived from an EMBL/GenBank/DDBJ whole genome shotgun (WGS) entry which is preliminary data.</text>
</comment>
<gene>
    <name evidence="2" type="ORF">FC701_27550</name>
</gene>
<evidence type="ECO:0000256" key="1">
    <source>
        <dbReference type="SAM" id="SignalP"/>
    </source>
</evidence>
<feature type="non-terminal residue" evidence="2">
    <location>
        <position position="69"/>
    </location>
</feature>
<dbReference type="RefSeq" id="WP_137059044.1">
    <property type="nucleotide sequence ID" value="NZ_SZOD01000845.1"/>
</dbReference>
<dbReference type="EMBL" id="SZOD01000845">
    <property type="protein sequence ID" value="TKI80709.1"/>
    <property type="molecule type" value="Genomic_DNA"/>
</dbReference>
<reference evidence="2 3" key="1">
    <citation type="journal article" date="2019" name="Environ. Microbiol.">
        <title>An active ?-lactamase is a part of an orchestrated cell wall stress resistance network of Bacillus subtilis and related rhizosphere species.</title>
        <authorList>
            <person name="Bucher T."/>
            <person name="Keren-Paz A."/>
            <person name="Hausser J."/>
            <person name="Olender T."/>
            <person name="Cytryn E."/>
            <person name="Kolodkin-Gal I."/>
        </authorList>
    </citation>
    <scope>NUCLEOTIDE SEQUENCE [LARGE SCALE GENOMIC DNA]</scope>
    <source>
        <strain evidence="2 3">I186</strain>
    </source>
</reference>
<dbReference type="AlphaFoldDB" id="A0A4U3A0H0"/>
<organism evidence="2 3">
    <name type="scientific">Bacillus mycoides</name>
    <dbReference type="NCBI Taxonomy" id="1405"/>
    <lineage>
        <taxon>Bacteria</taxon>
        <taxon>Bacillati</taxon>
        <taxon>Bacillota</taxon>
        <taxon>Bacilli</taxon>
        <taxon>Bacillales</taxon>
        <taxon>Bacillaceae</taxon>
        <taxon>Bacillus</taxon>
        <taxon>Bacillus cereus group</taxon>
    </lineage>
</organism>
<evidence type="ECO:0000313" key="2">
    <source>
        <dbReference type="EMBL" id="TKI80709.1"/>
    </source>
</evidence>
<name>A0A4U3A0H0_BACMY</name>
<feature type="chain" id="PRO_5020439559" evidence="1">
    <location>
        <begin position="35"/>
        <end position="69"/>
    </location>
</feature>
<keyword evidence="1" id="KW-0732">Signal</keyword>
<proteinExistence type="predicted"/>
<accession>A0A4U3A0H0</accession>
<sequence>MGNNSKYKTRKILAATATVTMLTTGMVSSSDVFAEETKQQKKISTSLQEENSVKSENRIYTVPGKGDVE</sequence>
<protein>
    <submittedName>
        <fullName evidence="2">Uncharacterized protein</fullName>
    </submittedName>
</protein>